<evidence type="ECO:0000259" key="1">
    <source>
        <dbReference type="Pfam" id="PF09347"/>
    </source>
</evidence>
<feature type="domain" description="DUF1989" evidence="1">
    <location>
        <begin position="10"/>
        <end position="173"/>
    </location>
</feature>
<dbReference type="InterPro" id="IPR018959">
    <property type="entry name" value="DUF1989"/>
</dbReference>
<accession>A0A839ERH6</accession>
<sequence length="207" mass="22274">METTRHERRQVAAAGGAGLVLRRGERLRVIDEGGGQTGDLVAYSVDGLQRLSNGRTFDYAGRIHVSTGDLLWSDRSEPMLAIVADDAGRHDFLLAACSAEMYRLQYRHAGYHANCTDNLAAAVRELGLQPDPLPTPLNLFMRVDVADGGRLVFGPPSSRAGDAIVLRAEMDLVVALSSCPASTCNGGAPARPLAYEILHDDPPESHR</sequence>
<dbReference type="RefSeq" id="WP_182529443.1">
    <property type="nucleotide sequence ID" value="NZ_JACGXL010000001.1"/>
</dbReference>
<dbReference type="AlphaFoldDB" id="A0A839ERH6"/>
<dbReference type="Proteomes" id="UP000550401">
    <property type="component" value="Unassembled WGS sequence"/>
</dbReference>
<reference evidence="2 3" key="1">
    <citation type="submission" date="2020-07" db="EMBL/GenBank/DDBJ databases">
        <title>Genomic Encyclopedia of Type Strains, Phase IV (KMG-V): Genome sequencing to study the core and pangenomes of soil and plant-associated prokaryotes.</title>
        <authorList>
            <person name="Whitman W."/>
        </authorList>
    </citation>
    <scope>NUCLEOTIDE SEQUENCE [LARGE SCALE GENOMIC DNA]</scope>
    <source>
        <strain evidence="2 3">RH2WT43</strain>
    </source>
</reference>
<evidence type="ECO:0000313" key="2">
    <source>
        <dbReference type="EMBL" id="MBA8886355.1"/>
    </source>
</evidence>
<dbReference type="Pfam" id="PF09347">
    <property type="entry name" value="DUF1989"/>
    <property type="match status" value="1"/>
</dbReference>
<organism evidence="2 3">
    <name type="scientific">Dokdonella fugitiva</name>
    <dbReference type="NCBI Taxonomy" id="328517"/>
    <lineage>
        <taxon>Bacteria</taxon>
        <taxon>Pseudomonadati</taxon>
        <taxon>Pseudomonadota</taxon>
        <taxon>Gammaproteobacteria</taxon>
        <taxon>Lysobacterales</taxon>
        <taxon>Rhodanobacteraceae</taxon>
        <taxon>Dokdonella</taxon>
    </lineage>
</organism>
<dbReference type="PANTHER" id="PTHR31527:SF0">
    <property type="entry name" value="RE64534P"/>
    <property type="match status" value="1"/>
</dbReference>
<name>A0A839ERH6_9GAMM</name>
<dbReference type="PANTHER" id="PTHR31527">
    <property type="entry name" value="RE64534P"/>
    <property type="match status" value="1"/>
</dbReference>
<protein>
    <recommendedName>
        <fullName evidence="1">DUF1989 domain-containing protein</fullName>
    </recommendedName>
</protein>
<proteinExistence type="predicted"/>
<gene>
    <name evidence="2" type="ORF">FHW12_000546</name>
</gene>
<dbReference type="EMBL" id="JACGXL010000001">
    <property type="protein sequence ID" value="MBA8886355.1"/>
    <property type="molecule type" value="Genomic_DNA"/>
</dbReference>
<keyword evidence="3" id="KW-1185">Reference proteome</keyword>
<comment type="caution">
    <text evidence="2">The sequence shown here is derived from an EMBL/GenBank/DDBJ whole genome shotgun (WGS) entry which is preliminary data.</text>
</comment>
<evidence type="ECO:0000313" key="3">
    <source>
        <dbReference type="Proteomes" id="UP000550401"/>
    </source>
</evidence>